<accession>A0A8D0KT93</accession>
<protein>
    <submittedName>
        <fullName evidence="1">Uncharacterized protein</fullName>
    </submittedName>
</protein>
<reference evidence="1" key="2">
    <citation type="submission" date="2025-09" db="UniProtKB">
        <authorList>
            <consortium name="Ensembl"/>
        </authorList>
    </citation>
    <scope>IDENTIFICATION</scope>
</reference>
<dbReference type="Ensembl" id="ENSSOCT00000007256.1">
    <property type="protein sequence ID" value="ENSSOCP00000007082.1"/>
    <property type="gene ID" value="ENSSOCG00000005438.1"/>
</dbReference>
<evidence type="ECO:0000313" key="1">
    <source>
        <dbReference type="Ensembl" id="ENSSOCP00000007082.1"/>
    </source>
</evidence>
<name>A0A8D0KT93_STROC</name>
<dbReference type="Proteomes" id="UP000694551">
    <property type="component" value="Unplaced"/>
</dbReference>
<proteinExistence type="predicted"/>
<reference evidence="1" key="1">
    <citation type="submission" date="2025-08" db="UniProtKB">
        <authorList>
            <consortium name="Ensembl"/>
        </authorList>
    </citation>
    <scope>IDENTIFICATION</scope>
</reference>
<dbReference type="AlphaFoldDB" id="A0A8D0KT93"/>
<sequence>MAAHGGSAASSALKGLIQQFTAITVPPLRFHTEKKRTCWASPTHY</sequence>
<keyword evidence="2" id="KW-1185">Reference proteome</keyword>
<evidence type="ECO:0000313" key="2">
    <source>
        <dbReference type="Proteomes" id="UP000694551"/>
    </source>
</evidence>
<organism evidence="1 2">
    <name type="scientific">Strix occidentalis caurina</name>
    <name type="common">northern spotted owl</name>
    <dbReference type="NCBI Taxonomy" id="311401"/>
    <lineage>
        <taxon>Eukaryota</taxon>
        <taxon>Metazoa</taxon>
        <taxon>Chordata</taxon>
        <taxon>Craniata</taxon>
        <taxon>Vertebrata</taxon>
        <taxon>Euteleostomi</taxon>
        <taxon>Archelosauria</taxon>
        <taxon>Archosauria</taxon>
        <taxon>Dinosauria</taxon>
        <taxon>Saurischia</taxon>
        <taxon>Theropoda</taxon>
        <taxon>Coelurosauria</taxon>
        <taxon>Aves</taxon>
        <taxon>Neognathae</taxon>
        <taxon>Neoaves</taxon>
        <taxon>Telluraves</taxon>
        <taxon>Strigiformes</taxon>
        <taxon>Strigidae</taxon>
        <taxon>Strix</taxon>
    </lineage>
</organism>